<feature type="domain" description="Fe2OG dioxygenase" evidence="7">
    <location>
        <begin position="98"/>
        <end position="200"/>
    </location>
</feature>
<evidence type="ECO:0000313" key="8">
    <source>
        <dbReference type="EMBL" id="QJW88710.1"/>
    </source>
</evidence>
<dbReference type="InterPro" id="IPR005123">
    <property type="entry name" value="Oxoglu/Fe-dep_dioxygenase_dom"/>
</dbReference>
<dbReference type="RefSeq" id="WP_171738548.1">
    <property type="nucleotide sequence ID" value="NZ_CP053435.1"/>
</dbReference>
<reference evidence="8 9" key="1">
    <citation type="submission" date="2020-05" db="EMBL/GenBank/DDBJ databases">
        <title>Genome sequencing of Spirosoma sp. TS118.</title>
        <authorList>
            <person name="Lee J.-H."/>
            <person name="Jeong S."/>
            <person name="Zhao L."/>
            <person name="Jung J.-H."/>
            <person name="Kim M.-K."/>
            <person name="Lim S."/>
        </authorList>
    </citation>
    <scope>NUCLEOTIDE SEQUENCE [LARGE SCALE GENOMIC DNA]</scope>
    <source>
        <strain evidence="8 9">TS118</strain>
    </source>
</reference>
<keyword evidence="6" id="KW-0408">Iron</keyword>
<evidence type="ECO:0000256" key="5">
    <source>
        <dbReference type="ARBA" id="ARBA00023002"/>
    </source>
</evidence>
<dbReference type="Pfam" id="PF13640">
    <property type="entry name" value="2OG-FeII_Oxy_3"/>
    <property type="match status" value="1"/>
</dbReference>
<dbReference type="AlphaFoldDB" id="A0A6M5Y5S1"/>
<dbReference type="PANTHER" id="PTHR10869">
    <property type="entry name" value="PROLYL 4-HYDROXYLASE ALPHA SUBUNIT"/>
    <property type="match status" value="1"/>
</dbReference>
<keyword evidence="9" id="KW-1185">Reference proteome</keyword>
<evidence type="ECO:0000256" key="4">
    <source>
        <dbReference type="ARBA" id="ARBA00022964"/>
    </source>
</evidence>
<dbReference type="InterPro" id="IPR045054">
    <property type="entry name" value="P4HA-like"/>
</dbReference>
<keyword evidence="5" id="KW-0560">Oxidoreductase</keyword>
<dbReference type="Gene3D" id="2.60.120.620">
    <property type="entry name" value="q2cbj1_9rhob like domain"/>
    <property type="match status" value="1"/>
</dbReference>
<comment type="cofactor">
    <cofactor evidence="1">
        <name>L-ascorbate</name>
        <dbReference type="ChEBI" id="CHEBI:38290"/>
    </cofactor>
</comment>
<dbReference type="SMART" id="SM00702">
    <property type="entry name" value="P4Hc"/>
    <property type="match status" value="1"/>
</dbReference>
<dbReference type="GO" id="GO:0031418">
    <property type="term" value="F:L-ascorbic acid binding"/>
    <property type="evidence" value="ECO:0007669"/>
    <property type="project" value="UniProtKB-KW"/>
</dbReference>
<sequence>MSLLPEPLTSRPKGKNLFWIDDFITPAECAFVCQELEFSFWQRSSVIRKVENNQIQSMHSPTRISETSGQEWFSDELLDFLQVLETRLESLLGTSRQRLEFWQATRYEPGGQFDYHHDAGFWEDDPAGERRHTILLYLDTPERGGQTHFRAQDVSVRAVAGRLLVWNNLLPTGSCNYGMIHASTPVLEGQKTTLVTWERLNPFRTEPLN</sequence>
<evidence type="ECO:0000259" key="7">
    <source>
        <dbReference type="PROSITE" id="PS51471"/>
    </source>
</evidence>
<dbReference type="PANTHER" id="PTHR10869:SF229">
    <property type="entry name" value="PROLYL 4-HYDROXYLASE ALPHA SUBUNIT DOMAIN-CONTAINING PROTEIN"/>
    <property type="match status" value="1"/>
</dbReference>
<evidence type="ECO:0000256" key="1">
    <source>
        <dbReference type="ARBA" id="ARBA00001961"/>
    </source>
</evidence>
<keyword evidence="3" id="KW-0847">Vitamin C</keyword>
<evidence type="ECO:0000313" key="9">
    <source>
        <dbReference type="Proteomes" id="UP000502756"/>
    </source>
</evidence>
<gene>
    <name evidence="8" type="ORF">HNV11_04615</name>
</gene>
<dbReference type="GO" id="GO:0004656">
    <property type="term" value="F:procollagen-proline 4-dioxygenase activity"/>
    <property type="evidence" value="ECO:0007669"/>
    <property type="project" value="TreeGrafter"/>
</dbReference>
<evidence type="ECO:0000256" key="6">
    <source>
        <dbReference type="ARBA" id="ARBA00023004"/>
    </source>
</evidence>
<dbReference type="InterPro" id="IPR006620">
    <property type="entry name" value="Pro_4_hyd_alph"/>
</dbReference>
<dbReference type="Proteomes" id="UP000502756">
    <property type="component" value="Chromosome"/>
</dbReference>
<dbReference type="PROSITE" id="PS51471">
    <property type="entry name" value="FE2OG_OXY"/>
    <property type="match status" value="1"/>
</dbReference>
<evidence type="ECO:0000256" key="3">
    <source>
        <dbReference type="ARBA" id="ARBA00022896"/>
    </source>
</evidence>
<dbReference type="KEGG" id="stae:HNV11_04615"/>
<protein>
    <recommendedName>
        <fullName evidence="7">Fe2OG dioxygenase domain-containing protein</fullName>
    </recommendedName>
</protein>
<accession>A0A6M5Y5S1</accession>
<keyword evidence="2" id="KW-0479">Metal-binding</keyword>
<proteinExistence type="predicted"/>
<organism evidence="8 9">
    <name type="scientific">Spirosoma taeanense</name>
    <dbReference type="NCBI Taxonomy" id="2735870"/>
    <lineage>
        <taxon>Bacteria</taxon>
        <taxon>Pseudomonadati</taxon>
        <taxon>Bacteroidota</taxon>
        <taxon>Cytophagia</taxon>
        <taxon>Cytophagales</taxon>
        <taxon>Cytophagaceae</taxon>
        <taxon>Spirosoma</taxon>
    </lineage>
</organism>
<name>A0A6M5Y5S1_9BACT</name>
<dbReference type="EMBL" id="CP053435">
    <property type="protein sequence ID" value="QJW88710.1"/>
    <property type="molecule type" value="Genomic_DNA"/>
</dbReference>
<keyword evidence="4" id="KW-0223">Dioxygenase</keyword>
<evidence type="ECO:0000256" key="2">
    <source>
        <dbReference type="ARBA" id="ARBA00022723"/>
    </source>
</evidence>
<dbReference type="InterPro" id="IPR044862">
    <property type="entry name" value="Pro_4_hyd_alph_FE2OG_OXY"/>
</dbReference>
<dbReference type="GO" id="GO:0005506">
    <property type="term" value="F:iron ion binding"/>
    <property type="evidence" value="ECO:0007669"/>
    <property type="project" value="InterPro"/>
</dbReference>